<dbReference type="OrthoDB" id="687110at2759"/>
<gene>
    <name evidence="2" type="ORF">Bca52824_042582</name>
</gene>
<feature type="compositionally biased region" description="Polar residues" evidence="1">
    <location>
        <begin position="83"/>
        <end position="97"/>
    </location>
</feature>
<dbReference type="AlphaFoldDB" id="A0A8X7RV20"/>
<organism evidence="2 3">
    <name type="scientific">Brassica carinata</name>
    <name type="common">Ethiopian mustard</name>
    <name type="synonym">Abyssinian cabbage</name>
    <dbReference type="NCBI Taxonomy" id="52824"/>
    <lineage>
        <taxon>Eukaryota</taxon>
        <taxon>Viridiplantae</taxon>
        <taxon>Streptophyta</taxon>
        <taxon>Embryophyta</taxon>
        <taxon>Tracheophyta</taxon>
        <taxon>Spermatophyta</taxon>
        <taxon>Magnoliopsida</taxon>
        <taxon>eudicotyledons</taxon>
        <taxon>Gunneridae</taxon>
        <taxon>Pentapetalae</taxon>
        <taxon>rosids</taxon>
        <taxon>malvids</taxon>
        <taxon>Brassicales</taxon>
        <taxon>Brassicaceae</taxon>
        <taxon>Brassiceae</taxon>
        <taxon>Brassica</taxon>
    </lineage>
</organism>
<feature type="compositionally biased region" description="Basic and acidic residues" evidence="1">
    <location>
        <begin position="49"/>
        <end position="76"/>
    </location>
</feature>
<dbReference type="Proteomes" id="UP000886595">
    <property type="component" value="Unassembled WGS sequence"/>
</dbReference>
<evidence type="ECO:0000313" key="2">
    <source>
        <dbReference type="EMBL" id="KAG2295913.1"/>
    </source>
</evidence>
<feature type="region of interest" description="Disordered" evidence="1">
    <location>
        <begin position="49"/>
        <end position="97"/>
    </location>
</feature>
<reference evidence="2 3" key="1">
    <citation type="submission" date="2020-02" db="EMBL/GenBank/DDBJ databases">
        <authorList>
            <person name="Ma Q."/>
            <person name="Huang Y."/>
            <person name="Song X."/>
            <person name="Pei D."/>
        </authorList>
    </citation>
    <scope>NUCLEOTIDE SEQUENCE [LARGE SCALE GENOMIC DNA]</scope>
    <source>
        <strain evidence="2">Sxm20200214</strain>
        <tissue evidence="2">Leaf</tissue>
    </source>
</reference>
<evidence type="ECO:0000313" key="3">
    <source>
        <dbReference type="Proteomes" id="UP000886595"/>
    </source>
</evidence>
<keyword evidence="3" id="KW-1185">Reference proteome</keyword>
<name>A0A8X7RV20_BRACI</name>
<comment type="caution">
    <text evidence="2">The sequence shown here is derived from an EMBL/GenBank/DDBJ whole genome shotgun (WGS) entry which is preliminary data.</text>
</comment>
<protein>
    <submittedName>
        <fullName evidence="2">Uncharacterized protein</fullName>
    </submittedName>
</protein>
<accession>A0A8X7RV20</accession>
<proteinExistence type="predicted"/>
<sequence length="169" mass="18949">MVQCVFKGYESVFGVQKLGYKAFRGVNNQIVLVNDAAIPRTSLSLGENREKEVNLVPEKHNREDESHKRKRGEVEHNPVLSETAANESVSPLSPSQARTSIALKQTENATQEMTVQPFVLMMAYYNISFGMQESSEEGKRQRSARDCGLVLDSLEYEFKATSLTCDITI</sequence>
<evidence type="ECO:0000256" key="1">
    <source>
        <dbReference type="SAM" id="MobiDB-lite"/>
    </source>
</evidence>
<dbReference type="EMBL" id="JAAMPC010000009">
    <property type="protein sequence ID" value="KAG2295913.1"/>
    <property type="molecule type" value="Genomic_DNA"/>
</dbReference>